<dbReference type="OrthoDB" id="7690128at2"/>
<comment type="caution">
    <text evidence="1">The sequence shown here is derived from an EMBL/GenBank/DDBJ whole genome shotgun (WGS) entry which is preliminary data.</text>
</comment>
<gene>
    <name evidence="1" type="ORF">EH240_20045</name>
</gene>
<evidence type="ECO:0008006" key="3">
    <source>
        <dbReference type="Google" id="ProtNLM"/>
    </source>
</evidence>
<dbReference type="Proteomes" id="UP000273786">
    <property type="component" value="Unassembled WGS sequence"/>
</dbReference>
<evidence type="ECO:0000313" key="2">
    <source>
        <dbReference type="Proteomes" id="UP000273786"/>
    </source>
</evidence>
<name>A0A3P3FHD8_9HYPH</name>
<dbReference type="AlphaFoldDB" id="A0A3P3FHD8"/>
<reference evidence="1 2" key="1">
    <citation type="submission" date="2018-11" db="EMBL/GenBank/DDBJ databases">
        <title>the genome of Mesorhizobium tamadayense DSM 28320.</title>
        <authorList>
            <person name="Gao J."/>
        </authorList>
    </citation>
    <scope>NUCLEOTIDE SEQUENCE [LARGE SCALE GENOMIC DNA]</scope>
    <source>
        <strain evidence="1 2">DSM 28320</strain>
    </source>
</reference>
<protein>
    <recommendedName>
        <fullName evidence="3">Tail assembly chaperone</fullName>
    </recommendedName>
</protein>
<keyword evidence="2" id="KW-1185">Reference proteome</keyword>
<evidence type="ECO:0000313" key="1">
    <source>
        <dbReference type="EMBL" id="RRH98090.1"/>
    </source>
</evidence>
<organism evidence="1 2">
    <name type="scientific">Mesorhizobium tamadayense</name>
    <dbReference type="NCBI Taxonomy" id="425306"/>
    <lineage>
        <taxon>Bacteria</taxon>
        <taxon>Pseudomonadati</taxon>
        <taxon>Pseudomonadota</taxon>
        <taxon>Alphaproteobacteria</taxon>
        <taxon>Hyphomicrobiales</taxon>
        <taxon>Phyllobacteriaceae</taxon>
        <taxon>Mesorhizobium</taxon>
    </lineage>
</organism>
<dbReference type="EMBL" id="RQXT01000025">
    <property type="protein sequence ID" value="RRH98090.1"/>
    <property type="molecule type" value="Genomic_DNA"/>
</dbReference>
<proteinExistence type="predicted"/>
<dbReference type="RefSeq" id="WP_125001757.1">
    <property type="nucleotide sequence ID" value="NZ_RQXT01000025.1"/>
</dbReference>
<sequence length="126" mass="14761">MKFKMIDEYRYWWPVKVEMPDREKPGKVITQSFTMQFLAMPADEGEAMLKEIAALPPEEQRKRQHEELMRVCKDWRDVVDGPDGEEEEVPFSEAALRANLQYSWFSRGLYKAYAASLAPDEVRKGN</sequence>
<accession>A0A3P3FHD8</accession>